<feature type="region of interest" description="Disordered" evidence="1">
    <location>
        <begin position="1258"/>
        <end position="1328"/>
    </location>
</feature>
<evidence type="ECO:0000259" key="4">
    <source>
        <dbReference type="Pfam" id="PF17998"/>
    </source>
</evidence>
<organism evidence="6 7">
    <name type="scientific">Gemelliphila palaticanis</name>
    <dbReference type="NCBI Taxonomy" id="81950"/>
    <lineage>
        <taxon>Bacteria</taxon>
        <taxon>Bacillati</taxon>
        <taxon>Bacillota</taxon>
        <taxon>Bacilli</taxon>
        <taxon>Bacillales</taxon>
        <taxon>Gemellaceae</taxon>
        <taxon>Gemelliphila</taxon>
    </lineage>
</organism>
<dbReference type="InterPro" id="IPR041324">
    <property type="entry name" value="AgI/II_N"/>
</dbReference>
<dbReference type="InterPro" id="IPR032300">
    <property type="entry name" value="Antigen_C"/>
</dbReference>
<dbReference type="SUPFAM" id="SSF74914">
    <property type="entry name" value="V-region of surface antigen I/II (SA I/II, PAC)"/>
    <property type="match status" value="1"/>
</dbReference>
<feature type="region of interest" description="Disordered" evidence="1">
    <location>
        <begin position="730"/>
        <end position="773"/>
    </location>
</feature>
<feature type="domain" description="Glucan-binding protein C/Surface antigen I/II V-domain" evidence="2">
    <location>
        <begin position="326"/>
        <end position="511"/>
    </location>
</feature>
<reference evidence="6 7" key="1">
    <citation type="submission" date="2020-07" db="EMBL/GenBank/DDBJ databases">
        <title>MOT database genomes.</title>
        <authorList>
            <person name="Joseph S."/>
            <person name="Aduse-Opoku J."/>
            <person name="Hashim A."/>
            <person name="Wade W."/>
            <person name="Curtis M."/>
        </authorList>
    </citation>
    <scope>NUCLEOTIDE SEQUENCE [LARGE SCALE GENOMIC DNA]</scope>
    <source>
        <strain evidence="6 7">CIP 106318</strain>
    </source>
</reference>
<feature type="domain" description="Adhesin isopeptide-forming adherence" evidence="4">
    <location>
        <begin position="762"/>
        <end position="931"/>
    </location>
</feature>
<proteinExistence type="predicted"/>
<feature type="compositionally biased region" description="Basic and acidic residues" evidence="1">
    <location>
        <begin position="557"/>
        <end position="573"/>
    </location>
</feature>
<dbReference type="Proteomes" id="UP000531840">
    <property type="component" value="Unassembled WGS sequence"/>
</dbReference>
<gene>
    <name evidence="6" type="ORF">HZY85_07455</name>
</gene>
<dbReference type="Gene3D" id="2.60.40.740">
    <property type="match status" value="4"/>
</dbReference>
<dbReference type="EMBL" id="JACBYF010000022">
    <property type="protein sequence ID" value="NYS48006.1"/>
    <property type="molecule type" value="Genomic_DNA"/>
</dbReference>
<feature type="compositionally biased region" description="Basic and acidic residues" evidence="1">
    <location>
        <begin position="758"/>
        <end position="768"/>
    </location>
</feature>
<dbReference type="Gene3D" id="2.60.530.10">
    <property type="entry name" value="Major cell-surface adhesin PAc"/>
    <property type="match status" value="1"/>
</dbReference>
<accession>A0ABX2T038</accession>
<evidence type="ECO:0000259" key="3">
    <source>
        <dbReference type="Pfam" id="PF16364"/>
    </source>
</evidence>
<protein>
    <submittedName>
        <fullName evidence="6">LPXTG cell wall anchor domain-containing protein</fullName>
    </submittedName>
</protein>
<feature type="compositionally biased region" description="Basic and acidic residues" evidence="1">
    <location>
        <begin position="535"/>
        <end position="547"/>
    </location>
</feature>
<feature type="region of interest" description="Disordered" evidence="1">
    <location>
        <begin position="44"/>
        <end position="67"/>
    </location>
</feature>
<evidence type="ECO:0000313" key="6">
    <source>
        <dbReference type="EMBL" id="NYS48006.1"/>
    </source>
</evidence>
<dbReference type="InterPro" id="IPR013574">
    <property type="entry name" value="Glucan-bd_C/Surface_Ag-I/II_V"/>
</dbReference>
<evidence type="ECO:0000259" key="2">
    <source>
        <dbReference type="Pfam" id="PF08363"/>
    </source>
</evidence>
<dbReference type="Pfam" id="PF08363">
    <property type="entry name" value="GbpC"/>
    <property type="match status" value="1"/>
</dbReference>
<dbReference type="Pfam" id="PF18652">
    <property type="entry name" value="Adhesin_P1_N"/>
    <property type="match status" value="1"/>
</dbReference>
<name>A0ABX2T038_9BACL</name>
<keyword evidence="7" id="KW-1185">Reference proteome</keyword>
<comment type="caution">
    <text evidence="6">The sequence shown here is derived from an EMBL/GenBank/DDBJ whole genome shotgun (WGS) entry which is preliminary data.</text>
</comment>
<evidence type="ECO:0000313" key="7">
    <source>
        <dbReference type="Proteomes" id="UP000531840"/>
    </source>
</evidence>
<dbReference type="Pfam" id="PF17998">
    <property type="entry name" value="AgI_II_C2"/>
    <property type="match status" value="2"/>
</dbReference>
<evidence type="ECO:0000256" key="1">
    <source>
        <dbReference type="SAM" id="MobiDB-lite"/>
    </source>
</evidence>
<feature type="compositionally biased region" description="Basic and acidic residues" evidence="1">
    <location>
        <begin position="1281"/>
        <end position="1296"/>
    </location>
</feature>
<feature type="region of interest" description="Disordered" evidence="1">
    <location>
        <begin position="520"/>
        <end position="574"/>
    </location>
</feature>
<evidence type="ECO:0000259" key="5">
    <source>
        <dbReference type="Pfam" id="PF18652"/>
    </source>
</evidence>
<dbReference type="InterPro" id="IPR036234">
    <property type="entry name" value="SA_I/II_PAC_V_sf"/>
</dbReference>
<dbReference type="Pfam" id="PF16364">
    <property type="entry name" value="Antigen_C"/>
    <property type="match status" value="1"/>
</dbReference>
<sequence length="1349" mass="151309">MSNNLRETKQRFTLRKNKKYKNLVSVGLGLFIVAGAGVVAGGEAKASEATTNTVATTENPATNAPEAQPVATVEAISSIEKTGEVAGTLDVTLDKSKVDKAVENAKNSGLKVEKEADKNLGTAKSIEEARQKQAEVNKDYKNQETEINKKTEEFKKEDEKYKEKKKKVDDANKKLKEDYEKEKEKADQKYKIEDAKYKEEKKKIDNANKKLKEDYEKEKEKAEKLAKEIADINKLASDEKRTEYERKLSEYKKLKSEYEKKIEELELNKNKDGYLSEVVSQNLVYSSEPEAKVSIEAGSNTITYNPNRTLTEVYSTESHDINYIGNDVITATYTNLKNSTYKGKPISKVIYEIKRESAGNNPINLSILKDPTSGIAFDSVDPLQKVSIKIKMYDNNNDIITFSEDAPALIGLSSITTNGYPGDAWREVIQDYNFDFVKITGSSVEEHSDGIYSLSDNKFISKGARFSHEESDFEGSPYFWYLGAAGKISRGDFIKMTFYSQVDIRSQFWMSINTKIATITDIPDTPFPPEEPNYEPEKPEKPKEIKPPKYNPYPDPPKPREVTPPKYEDDPKAPEVPTVKYHYVTFDVEPNVYKEVKNSSNIDINKNLVPKLSEVTWELKTEDLPSNREETTVFEITDNLPTGFDFDLEKSREASKLFEVSYNKDTHTVVYKGNNELIKKINADLTKELITPFPVAIGKVVNDGGTYENNFKLNINNKYTKYSNTVVVYTPGNDPKKPRPPYPTVPGEPGENPTPHDNLIKPEKHNTSKDGMIIDGKTVAPKSINYYKKLWDFDQYKGIKATKEDVLKGFLKVDDYPEEAVEPNLEAITMVDSKGEAVEGVKVEIFESLEKATEEVKATLSSAKITPKGAFQIFTAVNPEEFFEKYIVTGNSITITNPMTLKEGFIGKFINKSWQIDFGNGYEAEPVENNVTRPEPKKHNENDSGVNIDGKTLLPGSMNYYKHLMDFDQYKGIYASEEAILKGFLKVDDYPEEALEPNLEAITMIDSKGEEVAGLKVEIFESLEKATEEVKATLSSAKITPKGAFQIFTAINPKEFFEKYVVTGNSITITNPMKVKETFVGDYVNKAYQIDFGVGYEADLVVNNIPKIDPKKAVVVDVTNKDKSLDGKEIELGKVFNYHLLGAKLPANRGDEITQYGFYDDYNQKGDQYDGVYKVFATTNITLKDKSVIEKGTEVTKYTTQVLDTENGVVNIEVDKTFLEKVAQDSEFQLDVYLQMKRIASGEFTNTYVNTINGAKVNSNTVKTNTPEPKKPIPPAPVVPEKPEQPKPQEPVKPEPKQPTPPVQEKVLPKTSAAKGNVNNATEDNGAGALAIGTIALGTLTLVRKRKVK</sequence>
<feature type="domain" description="Cell surface antigen C-terminal" evidence="3">
    <location>
        <begin position="1109"/>
        <end position="1267"/>
    </location>
</feature>
<feature type="domain" description="Adhesin isopeptide-forming adherence" evidence="4">
    <location>
        <begin position="936"/>
        <end position="1105"/>
    </location>
</feature>
<feature type="region of interest" description="Disordered" evidence="1">
    <location>
        <begin position="150"/>
        <end position="183"/>
    </location>
</feature>
<dbReference type="RefSeq" id="WP_179941789.1">
    <property type="nucleotide sequence ID" value="NZ_JACBYF010000022.1"/>
</dbReference>
<dbReference type="NCBIfam" id="TIGR04228">
    <property type="entry name" value="isopep_sspB_C2"/>
    <property type="match status" value="2"/>
</dbReference>
<feature type="region of interest" description="Disordered" evidence="1">
    <location>
        <begin position="928"/>
        <end position="947"/>
    </location>
</feature>
<dbReference type="InterPro" id="IPR026345">
    <property type="entry name" value="Adh_isopep-form_adh_dom"/>
</dbReference>
<feature type="domain" description="Antigen I/II N-terminal" evidence="5">
    <location>
        <begin position="86"/>
        <end position="184"/>
    </location>
</feature>